<dbReference type="PATRIC" id="fig|86662.25.peg.506"/>
<evidence type="ECO:0000313" key="2">
    <source>
        <dbReference type="Proteomes" id="UP000175706"/>
    </source>
</evidence>
<gene>
    <name evidence="1" type="ORF">BWGOE8_05410</name>
</gene>
<dbReference type="AlphaFoldDB" id="A0A1E8BD98"/>
<dbReference type="RefSeq" id="WP_171903087.1">
    <property type="nucleotide sequence ID" value="NZ_LXLT01000010.1"/>
</dbReference>
<organism evidence="1 2">
    <name type="scientific">Bacillus mycoides</name>
    <dbReference type="NCBI Taxonomy" id="1405"/>
    <lineage>
        <taxon>Bacteria</taxon>
        <taxon>Bacillati</taxon>
        <taxon>Bacillota</taxon>
        <taxon>Bacilli</taxon>
        <taxon>Bacillales</taxon>
        <taxon>Bacillaceae</taxon>
        <taxon>Bacillus</taxon>
        <taxon>Bacillus cereus group</taxon>
    </lineage>
</organism>
<reference evidence="1 2" key="1">
    <citation type="submission" date="2016-05" db="EMBL/GenBank/DDBJ databases">
        <title>Bacillus thuringiensis and Bacillus weihenstephanensis as novel biocontrol agents of wilt causing Verticillium species.</title>
        <authorList>
            <person name="Hollensteiner J."/>
            <person name="Wemheuer F."/>
            <person name="Harting R."/>
            <person name="Kolarzyk A."/>
            <person name="Diaz-Valerio S."/>
            <person name="Poehlein A."/>
            <person name="Brzuszkiewicz E."/>
            <person name="Nesemann K."/>
            <person name="Braus-Stromeyer S."/>
            <person name="Braus G."/>
            <person name="Daniel R."/>
            <person name="Liesegang H."/>
        </authorList>
    </citation>
    <scope>NUCLEOTIDE SEQUENCE [LARGE SCALE GENOMIC DNA]</scope>
    <source>
        <strain evidence="1 2">GOE8</strain>
    </source>
</reference>
<accession>A0A1E8BD98</accession>
<protein>
    <submittedName>
        <fullName evidence="1">Uncharacterized protein</fullName>
    </submittedName>
</protein>
<name>A0A1E8BD98_BACMY</name>
<dbReference type="EMBL" id="LXLT01000010">
    <property type="protein sequence ID" value="OFD84465.1"/>
    <property type="molecule type" value="Genomic_DNA"/>
</dbReference>
<evidence type="ECO:0000313" key="1">
    <source>
        <dbReference type="EMBL" id="OFD84465.1"/>
    </source>
</evidence>
<sequence>MHNQQKKYMVLLYLISKINRAAETMKGLAGDENEVTNAIDEIAKATEEL</sequence>
<proteinExistence type="predicted"/>
<dbReference type="Proteomes" id="UP000175706">
    <property type="component" value="Unassembled WGS sequence"/>
</dbReference>
<comment type="caution">
    <text evidence="1">The sequence shown here is derived from an EMBL/GenBank/DDBJ whole genome shotgun (WGS) entry which is preliminary data.</text>
</comment>